<keyword evidence="8 9" id="KW-0472">Membrane</keyword>
<organism evidence="11 12">
    <name type="scientific">Halobaculum roseum</name>
    <dbReference type="NCBI Taxonomy" id="2175149"/>
    <lineage>
        <taxon>Archaea</taxon>
        <taxon>Methanobacteriati</taxon>
        <taxon>Methanobacteriota</taxon>
        <taxon>Stenosarchaea group</taxon>
        <taxon>Halobacteria</taxon>
        <taxon>Halobacteriales</taxon>
        <taxon>Haloferacaceae</taxon>
        <taxon>Halobaculum</taxon>
    </lineage>
</organism>
<feature type="transmembrane region" description="Helical" evidence="9">
    <location>
        <begin position="14"/>
        <end position="33"/>
    </location>
</feature>
<comment type="subcellular location">
    <subcellularLocation>
        <location evidence="1">Membrane</location>
        <topology evidence="1">Multi-pass membrane protein</topology>
    </subcellularLocation>
</comment>
<dbReference type="PANTHER" id="PTHR16228">
    <property type="entry name" value="DIVALENT CATION TRANSPORTER SOLUTE CARRIER FAMILY 41"/>
    <property type="match status" value="1"/>
</dbReference>
<dbReference type="GeneID" id="67210994"/>
<gene>
    <name evidence="11" type="ORF">ACFFOL_18835</name>
</gene>
<comment type="caution">
    <text evidence="11">The sequence shown here is derived from an EMBL/GenBank/DDBJ whole genome shotgun (WGS) entry which is preliminary data.</text>
</comment>
<keyword evidence="3" id="KW-0813">Transport</keyword>
<dbReference type="SUPFAM" id="SSF161093">
    <property type="entry name" value="MgtE membrane domain-like"/>
    <property type="match status" value="1"/>
</dbReference>
<evidence type="ECO:0000256" key="1">
    <source>
        <dbReference type="ARBA" id="ARBA00004141"/>
    </source>
</evidence>
<proteinExistence type="inferred from homology"/>
<keyword evidence="5" id="KW-0460">Magnesium</keyword>
<comment type="similarity">
    <text evidence="2">Belongs to the SLC41A transporter family.</text>
</comment>
<dbReference type="Pfam" id="PF01769">
    <property type="entry name" value="MgtE"/>
    <property type="match status" value="1"/>
</dbReference>
<feature type="transmembrane region" description="Helical" evidence="9">
    <location>
        <begin position="173"/>
        <end position="193"/>
    </location>
</feature>
<evidence type="ECO:0000313" key="11">
    <source>
        <dbReference type="EMBL" id="MFB9826231.1"/>
    </source>
</evidence>
<dbReference type="Proteomes" id="UP001589595">
    <property type="component" value="Unassembled WGS sequence"/>
</dbReference>
<feature type="domain" description="SLC41A/MgtE integral membrane" evidence="10">
    <location>
        <begin position="49"/>
        <end position="181"/>
    </location>
</feature>
<evidence type="ECO:0000256" key="8">
    <source>
        <dbReference type="ARBA" id="ARBA00023136"/>
    </source>
</evidence>
<evidence type="ECO:0000256" key="9">
    <source>
        <dbReference type="SAM" id="Phobius"/>
    </source>
</evidence>
<evidence type="ECO:0000256" key="2">
    <source>
        <dbReference type="ARBA" id="ARBA00009749"/>
    </source>
</evidence>
<accession>A0ABD5MQX2</accession>
<evidence type="ECO:0000256" key="3">
    <source>
        <dbReference type="ARBA" id="ARBA00022448"/>
    </source>
</evidence>
<dbReference type="EMBL" id="JBHMAJ010000012">
    <property type="protein sequence ID" value="MFB9826231.1"/>
    <property type="molecule type" value="Genomic_DNA"/>
</dbReference>
<keyword evidence="6 9" id="KW-1133">Transmembrane helix</keyword>
<dbReference type="Gene3D" id="1.10.357.20">
    <property type="entry name" value="SLC41 divalent cation transporters, integral membrane domain"/>
    <property type="match status" value="1"/>
</dbReference>
<keyword evidence="12" id="KW-1185">Reference proteome</keyword>
<dbReference type="AlphaFoldDB" id="A0ABD5MQX2"/>
<feature type="transmembrane region" description="Helical" evidence="9">
    <location>
        <begin position="87"/>
        <end position="117"/>
    </location>
</feature>
<dbReference type="RefSeq" id="WP_222920956.1">
    <property type="nucleotide sequence ID" value="NZ_CP082286.1"/>
</dbReference>
<dbReference type="GO" id="GO:0016020">
    <property type="term" value="C:membrane"/>
    <property type="evidence" value="ECO:0007669"/>
    <property type="project" value="UniProtKB-SubCell"/>
</dbReference>
<keyword evidence="4 9" id="KW-0812">Transmembrane</keyword>
<keyword evidence="7" id="KW-0406">Ion transport</keyword>
<dbReference type="InterPro" id="IPR045349">
    <property type="entry name" value="SLC41A1-3"/>
</dbReference>
<dbReference type="InterPro" id="IPR036739">
    <property type="entry name" value="SLC41_membr_dom_sf"/>
</dbReference>
<dbReference type="InterPro" id="IPR006667">
    <property type="entry name" value="SLC41_membr_dom"/>
</dbReference>
<feature type="transmembrane region" description="Helical" evidence="9">
    <location>
        <begin position="129"/>
        <end position="153"/>
    </location>
</feature>
<evidence type="ECO:0000313" key="12">
    <source>
        <dbReference type="Proteomes" id="UP001589595"/>
    </source>
</evidence>
<evidence type="ECO:0000256" key="6">
    <source>
        <dbReference type="ARBA" id="ARBA00022989"/>
    </source>
</evidence>
<evidence type="ECO:0000256" key="4">
    <source>
        <dbReference type="ARBA" id="ARBA00022692"/>
    </source>
</evidence>
<evidence type="ECO:0000256" key="5">
    <source>
        <dbReference type="ARBA" id="ARBA00022842"/>
    </source>
</evidence>
<name>A0ABD5MQX2_9EURY</name>
<protein>
    <submittedName>
        <fullName evidence="11">Magnesium transporter</fullName>
    </submittedName>
</protein>
<reference evidence="11" key="1">
    <citation type="submission" date="2024-09" db="EMBL/GenBank/DDBJ databases">
        <authorList>
            <person name="Sun Q."/>
        </authorList>
    </citation>
    <scope>NUCLEOTIDE SEQUENCE [LARGE SCALE GENOMIC DNA]</scope>
    <source>
        <strain evidence="11">JCM 31273</strain>
    </source>
</reference>
<evidence type="ECO:0000256" key="7">
    <source>
        <dbReference type="ARBA" id="ARBA00023065"/>
    </source>
</evidence>
<sequence>MGIRETAGEAYREALPALATSAVGGLLAGVVLGGMRAELRAIEGLLVLVPALLATRGSVFGSFGARISTGLHQGIVEPRVDLGDDRLRAAAAAALANGVLVSLVAAVLTVTALTLLASPVAPMSVMLGVALIASVLSGIALTAVVLLVVFAGYRRGYNPDTFVGPVVTTTGDVAGVFFLLIAARAVLALAAAVGGGA</sequence>
<dbReference type="GO" id="GO:0006811">
    <property type="term" value="P:monoatomic ion transport"/>
    <property type="evidence" value="ECO:0007669"/>
    <property type="project" value="UniProtKB-KW"/>
</dbReference>
<evidence type="ECO:0000259" key="10">
    <source>
        <dbReference type="Pfam" id="PF01769"/>
    </source>
</evidence>
<dbReference type="PANTHER" id="PTHR16228:SF7">
    <property type="entry name" value="SLC41A_MGTE INTEGRAL MEMBRANE DOMAIN-CONTAINING PROTEIN"/>
    <property type="match status" value="1"/>
</dbReference>